<gene>
    <name evidence="1" type="ORF">Pcinc_018886</name>
</gene>
<dbReference type="AlphaFoldDB" id="A0AAE1FMT1"/>
<evidence type="ECO:0000313" key="1">
    <source>
        <dbReference type="EMBL" id="KAK3876320.1"/>
    </source>
</evidence>
<evidence type="ECO:0008006" key="3">
    <source>
        <dbReference type="Google" id="ProtNLM"/>
    </source>
</evidence>
<organism evidence="1 2">
    <name type="scientific">Petrolisthes cinctipes</name>
    <name type="common">Flat porcelain crab</name>
    <dbReference type="NCBI Taxonomy" id="88211"/>
    <lineage>
        <taxon>Eukaryota</taxon>
        <taxon>Metazoa</taxon>
        <taxon>Ecdysozoa</taxon>
        <taxon>Arthropoda</taxon>
        <taxon>Crustacea</taxon>
        <taxon>Multicrustacea</taxon>
        <taxon>Malacostraca</taxon>
        <taxon>Eumalacostraca</taxon>
        <taxon>Eucarida</taxon>
        <taxon>Decapoda</taxon>
        <taxon>Pleocyemata</taxon>
        <taxon>Anomura</taxon>
        <taxon>Galatheoidea</taxon>
        <taxon>Porcellanidae</taxon>
        <taxon>Petrolisthes</taxon>
    </lineage>
</organism>
<sequence>MNRWTQETQNLTSIINQIHGRFSLVAIGSSLLHSAVSSHYHHSNNNNNNMSCGVMQTDSYFNSRSWLGRNENSGSVDGIDLMTSPDYHHLDSHQTPIEPPMMTLEDLRSQYNSCYTCGVSWSDNHVSLDCRECGGYSLERPCPLCDGKCRNSWRRDVSMSHSVGKAHWEGECGLDSLDRPAVPHFLAEDVLVQGLTDLSTSA</sequence>
<dbReference type="Proteomes" id="UP001286313">
    <property type="component" value="Unassembled WGS sequence"/>
</dbReference>
<reference evidence="1" key="1">
    <citation type="submission" date="2023-10" db="EMBL/GenBank/DDBJ databases">
        <title>Genome assemblies of two species of porcelain crab, Petrolisthes cinctipes and Petrolisthes manimaculis (Anomura: Porcellanidae).</title>
        <authorList>
            <person name="Angst P."/>
        </authorList>
    </citation>
    <scope>NUCLEOTIDE SEQUENCE</scope>
    <source>
        <strain evidence="1">PB745_01</strain>
        <tissue evidence="1">Gill</tissue>
    </source>
</reference>
<name>A0AAE1FMT1_PETCI</name>
<comment type="caution">
    <text evidence="1">The sequence shown here is derived from an EMBL/GenBank/DDBJ whole genome shotgun (WGS) entry which is preliminary data.</text>
</comment>
<accession>A0AAE1FMT1</accession>
<keyword evidence="2" id="KW-1185">Reference proteome</keyword>
<protein>
    <recommendedName>
        <fullName evidence="3">Protein pinocchio</fullName>
    </recommendedName>
</protein>
<proteinExistence type="predicted"/>
<dbReference type="EMBL" id="JAWQEG010001840">
    <property type="protein sequence ID" value="KAK3876320.1"/>
    <property type="molecule type" value="Genomic_DNA"/>
</dbReference>
<evidence type="ECO:0000313" key="2">
    <source>
        <dbReference type="Proteomes" id="UP001286313"/>
    </source>
</evidence>